<evidence type="ECO:0000256" key="16">
    <source>
        <dbReference type="ARBA" id="ARBA00031025"/>
    </source>
</evidence>
<evidence type="ECO:0000256" key="2">
    <source>
        <dbReference type="ARBA" id="ARBA00004225"/>
    </source>
</evidence>
<comment type="catalytic activity">
    <reaction evidence="17">
        <text>a ubiquinone + NADH + 5 H(+)(in) = a ubiquinol + NAD(+) + 4 H(+)(out)</text>
        <dbReference type="Rhea" id="RHEA:29091"/>
        <dbReference type="Rhea" id="RHEA-COMP:9565"/>
        <dbReference type="Rhea" id="RHEA-COMP:9566"/>
        <dbReference type="ChEBI" id="CHEBI:15378"/>
        <dbReference type="ChEBI" id="CHEBI:16389"/>
        <dbReference type="ChEBI" id="CHEBI:17976"/>
        <dbReference type="ChEBI" id="CHEBI:57540"/>
        <dbReference type="ChEBI" id="CHEBI:57945"/>
        <dbReference type="EC" id="7.1.1.2"/>
    </reaction>
</comment>
<keyword evidence="9" id="KW-1278">Translocase</keyword>
<keyword evidence="6" id="KW-0813">Transport</keyword>
<evidence type="ECO:0000259" key="19">
    <source>
        <dbReference type="Pfam" id="PF00361"/>
    </source>
</evidence>
<keyword evidence="12" id="KW-0520">NAD</keyword>
<feature type="transmembrane region" description="Helical" evidence="18">
    <location>
        <begin position="61"/>
        <end position="82"/>
    </location>
</feature>
<dbReference type="GO" id="GO:0003954">
    <property type="term" value="F:NADH dehydrogenase activity"/>
    <property type="evidence" value="ECO:0007669"/>
    <property type="project" value="TreeGrafter"/>
</dbReference>
<evidence type="ECO:0000256" key="14">
    <source>
        <dbReference type="ARBA" id="ARBA00023128"/>
    </source>
</evidence>
<dbReference type="Proteomes" id="UP001219518">
    <property type="component" value="Unassembled WGS sequence"/>
</dbReference>
<comment type="subcellular location">
    <subcellularLocation>
        <location evidence="2">Mitochondrion membrane</location>
        <topology evidence="2">Multi-pass membrane protein</topology>
    </subcellularLocation>
</comment>
<feature type="transmembrane region" description="Helical" evidence="18">
    <location>
        <begin position="88"/>
        <end position="111"/>
    </location>
</feature>
<dbReference type="EMBL" id="JAHWGI010000970">
    <property type="protein sequence ID" value="KAK3919075.1"/>
    <property type="molecule type" value="Genomic_DNA"/>
</dbReference>
<keyword evidence="21" id="KW-1185">Reference proteome</keyword>
<evidence type="ECO:0000256" key="17">
    <source>
        <dbReference type="ARBA" id="ARBA00049551"/>
    </source>
</evidence>
<feature type="transmembrane region" description="Helical" evidence="18">
    <location>
        <begin position="34"/>
        <end position="54"/>
    </location>
</feature>
<dbReference type="PRINTS" id="PR01437">
    <property type="entry name" value="NUOXDRDTASE4"/>
</dbReference>
<evidence type="ECO:0000256" key="4">
    <source>
        <dbReference type="ARBA" id="ARBA00012944"/>
    </source>
</evidence>
<evidence type="ECO:0000256" key="7">
    <source>
        <dbReference type="ARBA" id="ARBA00022660"/>
    </source>
</evidence>
<evidence type="ECO:0000313" key="21">
    <source>
        <dbReference type="Proteomes" id="UP001219518"/>
    </source>
</evidence>
<keyword evidence="14" id="KW-0496">Mitochondrion</keyword>
<dbReference type="GO" id="GO:0042773">
    <property type="term" value="P:ATP synthesis coupled electron transport"/>
    <property type="evidence" value="ECO:0007669"/>
    <property type="project" value="InterPro"/>
</dbReference>
<reference evidence="20" key="2">
    <citation type="journal article" date="2023" name="BMC Genomics">
        <title>Pest status, molecular evolution, and epigenetic factors derived from the genome assembly of Frankliniella fusca, a thysanopteran phytovirus vector.</title>
        <authorList>
            <person name="Catto M.A."/>
            <person name="Labadie P.E."/>
            <person name="Jacobson A.L."/>
            <person name="Kennedy G.G."/>
            <person name="Srinivasan R."/>
            <person name="Hunt B.G."/>
        </authorList>
    </citation>
    <scope>NUCLEOTIDE SEQUENCE</scope>
    <source>
        <strain evidence="20">PL_HMW_Pooled</strain>
    </source>
</reference>
<gene>
    <name evidence="20" type="ORF">KUF71_008224</name>
</gene>
<evidence type="ECO:0000256" key="9">
    <source>
        <dbReference type="ARBA" id="ARBA00022967"/>
    </source>
</evidence>
<keyword evidence="10" id="KW-0249">Electron transport</keyword>
<protein>
    <recommendedName>
        <fullName evidence="5">NADH-ubiquinone oxidoreductase chain 4</fullName>
        <ecNumber evidence="4">7.1.1.2</ecNumber>
    </recommendedName>
    <alternativeName>
        <fullName evidence="16">NADH dehydrogenase subunit 4</fullName>
    </alternativeName>
</protein>
<evidence type="ECO:0000256" key="5">
    <source>
        <dbReference type="ARBA" id="ARBA00021006"/>
    </source>
</evidence>
<dbReference type="GO" id="GO:0031966">
    <property type="term" value="C:mitochondrial membrane"/>
    <property type="evidence" value="ECO:0007669"/>
    <property type="project" value="UniProtKB-SubCell"/>
</dbReference>
<dbReference type="GO" id="GO:0015990">
    <property type="term" value="P:electron transport coupled proton transport"/>
    <property type="evidence" value="ECO:0007669"/>
    <property type="project" value="TreeGrafter"/>
</dbReference>
<comment type="function">
    <text evidence="1">Core subunit of the mitochondrial membrane respiratory chain NADH dehydrogenase (Complex I) that is believed to belong to the minimal assembly required for catalysis. Complex I functions in the transfer of electrons from NADH to the respiratory chain. The immediate electron acceptor for the enzyme is believed to be ubiquinone.</text>
</comment>
<name>A0AAE1HD15_9NEOP</name>
<dbReference type="PANTHER" id="PTHR43507">
    <property type="entry name" value="NADH-UBIQUINONE OXIDOREDUCTASE CHAIN 4"/>
    <property type="match status" value="1"/>
</dbReference>
<keyword evidence="11 18" id="KW-1133">Transmembrane helix</keyword>
<evidence type="ECO:0000256" key="8">
    <source>
        <dbReference type="ARBA" id="ARBA00022692"/>
    </source>
</evidence>
<dbReference type="GO" id="GO:0048039">
    <property type="term" value="F:ubiquinone binding"/>
    <property type="evidence" value="ECO:0007669"/>
    <property type="project" value="TreeGrafter"/>
</dbReference>
<reference evidence="20" key="1">
    <citation type="submission" date="2021-07" db="EMBL/GenBank/DDBJ databases">
        <authorList>
            <person name="Catto M.A."/>
            <person name="Jacobson A."/>
            <person name="Kennedy G."/>
            <person name="Labadie P."/>
            <person name="Hunt B.G."/>
            <person name="Srinivasan R."/>
        </authorList>
    </citation>
    <scope>NUCLEOTIDE SEQUENCE</scope>
    <source>
        <strain evidence="20">PL_HMW_Pooled</strain>
        <tissue evidence="20">Head</tissue>
    </source>
</reference>
<evidence type="ECO:0000313" key="20">
    <source>
        <dbReference type="EMBL" id="KAK3919075.1"/>
    </source>
</evidence>
<keyword evidence="8 18" id="KW-0812">Transmembrane</keyword>
<feature type="transmembrane region" description="Helical" evidence="18">
    <location>
        <begin position="7"/>
        <end position="28"/>
    </location>
</feature>
<dbReference type="GO" id="GO:0008137">
    <property type="term" value="F:NADH dehydrogenase (ubiquinone) activity"/>
    <property type="evidence" value="ECO:0007669"/>
    <property type="project" value="UniProtKB-EC"/>
</dbReference>
<keyword evidence="7" id="KW-0679">Respiratory chain</keyword>
<accession>A0AAE1HD15</accession>
<evidence type="ECO:0000256" key="1">
    <source>
        <dbReference type="ARBA" id="ARBA00003257"/>
    </source>
</evidence>
<dbReference type="InterPro" id="IPR003918">
    <property type="entry name" value="NADH_UbQ_OxRdtase"/>
</dbReference>
<evidence type="ECO:0000256" key="12">
    <source>
        <dbReference type="ARBA" id="ARBA00023027"/>
    </source>
</evidence>
<evidence type="ECO:0000256" key="10">
    <source>
        <dbReference type="ARBA" id="ARBA00022982"/>
    </source>
</evidence>
<dbReference type="InterPro" id="IPR001750">
    <property type="entry name" value="ND/Mrp_TM"/>
</dbReference>
<keyword evidence="13" id="KW-0830">Ubiquinone</keyword>
<dbReference type="EC" id="7.1.1.2" evidence="4"/>
<organism evidence="20 21">
    <name type="scientific">Frankliniella fusca</name>
    <dbReference type="NCBI Taxonomy" id="407009"/>
    <lineage>
        <taxon>Eukaryota</taxon>
        <taxon>Metazoa</taxon>
        <taxon>Ecdysozoa</taxon>
        <taxon>Arthropoda</taxon>
        <taxon>Hexapoda</taxon>
        <taxon>Insecta</taxon>
        <taxon>Pterygota</taxon>
        <taxon>Neoptera</taxon>
        <taxon>Paraneoptera</taxon>
        <taxon>Thysanoptera</taxon>
        <taxon>Terebrantia</taxon>
        <taxon>Thripoidea</taxon>
        <taxon>Thripidae</taxon>
        <taxon>Frankliniella</taxon>
    </lineage>
</organism>
<dbReference type="PANTHER" id="PTHR43507:SF20">
    <property type="entry name" value="NADH-UBIQUINONE OXIDOREDUCTASE CHAIN 4"/>
    <property type="match status" value="1"/>
</dbReference>
<keyword evidence="15 18" id="KW-0472">Membrane</keyword>
<dbReference type="AlphaFoldDB" id="A0AAE1HD15"/>
<dbReference type="Pfam" id="PF00361">
    <property type="entry name" value="Proton_antipo_M"/>
    <property type="match status" value="1"/>
</dbReference>
<evidence type="ECO:0000256" key="3">
    <source>
        <dbReference type="ARBA" id="ARBA00009025"/>
    </source>
</evidence>
<evidence type="ECO:0000256" key="11">
    <source>
        <dbReference type="ARBA" id="ARBA00022989"/>
    </source>
</evidence>
<feature type="non-terminal residue" evidence="20">
    <location>
        <position position="134"/>
    </location>
</feature>
<evidence type="ECO:0000256" key="6">
    <source>
        <dbReference type="ARBA" id="ARBA00022448"/>
    </source>
</evidence>
<sequence length="134" mass="14888">HVEAPVSGSIILAGILLKIGGYGIYRFFVLLKKLFFFNRVFICIRGVLTGLICLRQSDLKSLIAFSSVSHIRIVIIGVLIYNDTGVKGSLLIIVAHGLCSSCIFFLANLFYERSGSRRIFLNKGLLSVYPRFSL</sequence>
<comment type="caution">
    <text evidence="20">The sequence shown here is derived from an EMBL/GenBank/DDBJ whole genome shotgun (WGS) entry which is preliminary data.</text>
</comment>
<evidence type="ECO:0000256" key="13">
    <source>
        <dbReference type="ARBA" id="ARBA00023075"/>
    </source>
</evidence>
<feature type="domain" description="NADH:quinone oxidoreductase/Mrp antiporter transmembrane" evidence="19">
    <location>
        <begin position="1"/>
        <end position="133"/>
    </location>
</feature>
<evidence type="ECO:0000256" key="15">
    <source>
        <dbReference type="ARBA" id="ARBA00023136"/>
    </source>
</evidence>
<comment type="similarity">
    <text evidence="3">Belongs to the complex I subunit 4 family.</text>
</comment>
<evidence type="ECO:0000256" key="18">
    <source>
        <dbReference type="SAM" id="Phobius"/>
    </source>
</evidence>
<proteinExistence type="inferred from homology"/>